<feature type="binding site" evidence="6">
    <location>
        <position position="434"/>
    </location>
    <ligand>
        <name>Ni(2+)</name>
        <dbReference type="ChEBI" id="CHEBI:49786"/>
    </ligand>
</feature>
<keyword evidence="3 6" id="KW-0533">Nickel</keyword>
<dbReference type="SUPFAM" id="SSF56762">
    <property type="entry name" value="HydB/Nqo4-like"/>
    <property type="match status" value="1"/>
</dbReference>
<keyword evidence="6" id="KW-0460">Magnesium</keyword>
<dbReference type="AlphaFoldDB" id="A0A518H3G8"/>
<keyword evidence="8" id="KW-1185">Reference proteome</keyword>
<sequence>MTRIEGHAKISIHLNDDHSVADARFHVGEFRGFEKFCEGRPLWEMPGLTARICGICPVSHLIASARAGDAILAATVPPAAEQLRRLMNLAQIVQSHALSFFHLSGPDLLLGFDADPSRRNLLGLAVADREAALRGIRLRQFGQEIIELLGGKRIHPSWCVPGGVRSALSSEGRAHIKARLPEAKEAARYALDRMKGLIDTFSDETASFGNFPTLYLGLVAADGAWEHYGGRVRVLDADGAVLVDGFEAGAYREFIGEAVQPDSYLKSPYFRPLGHPGGMYRVGPLARLNLCERMGTPLADAELVEYRQRGGRIVSSSFWYHYARLIEIMAGVELIERLIDDPGLGAGRLRAEAGINAPGGVGVGEAPRGTLFHHYEVDEDGLVRSVNLIIATGQNNLAMNATVAQIARRYISGPAIPEGVLNRLEAGIRAFDPCLSCSTHALGQMPMVVRLVGPDGSILDEARRD</sequence>
<proteinExistence type="inferred from homology"/>
<dbReference type="EC" id="1.12.1.2" evidence="7"/>
<keyword evidence="6" id="KW-0408">Iron</keyword>
<accession>A0A518H3G8</accession>
<dbReference type="InterPro" id="IPR029014">
    <property type="entry name" value="NiFe-Hase_large"/>
</dbReference>
<dbReference type="InterPro" id="IPR001501">
    <property type="entry name" value="Ni-dep_hyd_lsu"/>
</dbReference>
<feature type="binding site" evidence="6">
    <location>
        <position position="34"/>
    </location>
    <ligand>
        <name>Mg(2+)</name>
        <dbReference type="ChEBI" id="CHEBI:18420"/>
    </ligand>
</feature>
<keyword evidence="5 7" id="KW-0560">Oxidoreductase</keyword>
<dbReference type="Pfam" id="PF00374">
    <property type="entry name" value="NiFeSe_Hases"/>
    <property type="match status" value="2"/>
</dbReference>
<dbReference type="InterPro" id="IPR018194">
    <property type="entry name" value="Ni-dep_hyd_lsu_Ni_BS"/>
</dbReference>
<keyword evidence="4 6" id="KW-0479">Metal-binding</keyword>
<feature type="binding site" evidence="6">
    <location>
        <position position="437"/>
    </location>
    <ligand>
        <name>Fe cation</name>
        <dbReference type="ChEBI" id="CHEBI:24875"/>
    </ligand>
</feature>
<evidence type="ECO:0000256" key="3">
    <source>
        <dbReference type="ARBA" id="ARBA00022596"/>
    </source>
</evidence>
<evidence type="ECO:0000256" key="6">
    <source>
        <dbReference type="PIRSR" id="PIRSR601501-1"/>
    </source>
</evidence>
<dbReference type="Proteomes" id="UP000317835">
    <property type="component" value="Chromosome"/>
</dbReference>
<dbReference type="Gene3D" id="1.10.645.10">
    <property type="entry name" value="Cytochrome-c3 Hydrogenase, chain B"/>
    <property type="match status" value="1"/>
</dbReference>
<dbReference type="GO" id="GO:0047985">
    <property type="term" value="F:hydrogen dehydrogenase activity"/>
    <property type="evidence" value="ECO:0007669"/>
    <property type="project" value="UniProtKB-EC"/>
</dbReference>
<dbReference type="EMBL" id="CP036426">
    <property type="protein sequence ID" value="QDV35382.1"/>
    <property type="molecule type" value="Genomic_DNA"/>
</dbReference>
<feature type="binding site" evidence="6">
    <location>
        <position position="56"/>
    </location>
    <ligand>
        <name>Fe cation</name>
        <dbReference type="ChEBI" id="CHEBI:24875"/>
    </ligand>
</feature>
<dbReference type="PANTHER" id="PTHR43600">
    <property type="entry name" value="COENZYME F420 HYDROGENASE, SUBUNIT ALPHA"/>
    <property type="match status" value="1"/>
</dbReference>
<feature type="binding site" evidence="6">
    <location>
        <position position="53"/>
    </location>
    <ligand>
        <name>Ni(2+)</name>
        <dbReference type="ChEBI" id="CHEBI:49786"/>
    </ligand>
</feature>
<gene>
    <name evidence="7" type="primary">hoxH</name>
    <name evidence="7" type="ORF">ElP_32850</name>
</gene>
<evidence type="ECO:0000256" key="2">
    <source>
        <dbReference type="ARBA" id="ARBA00009292"/>
    </source>
</evidence>
<comment type="cofactor">
    <cofactor evidence="1 6">
        <name>Ni(2+)</name>
        <dbReference type="ChEBI" id="CHEBI:49786"/>
    </cofactor>
</comment>
<reference evidence="7 8" key="1">
    <citation type="submission" date="2019-02" db="EMBL/GenBank/DDBJ databases">
        <title>Deep-cultivation of Planctomycetes and their phenomic and genomic characterization uncovers novel biology.</title>
        <authorList>
            <person name="Wiegand S."/>
            <person name="Jogler M."/>
            <person name="Boedeker C."/>
            <person name="Pinto D."/>
            <person name="Vollmers J."/>
            <person name="Rivas-Marin E."/>
            <person name="Kohn T."/>
            <person name="Peeters S.H."/>
            <person name="Heuer A."/>
            <person name="Rast P."/>
            <person name="Oberbeckmann S."/>
            <person name="Bunk B."/>
            <person name="Jeske O."/>
            <person name="Meyerdierks A."/>
            <person name="Storesund J.E."/>
            <person name="Kallscheuer N."/>
            <person name="Luecker S."/>
            <person name="Lage O.M."/>
            <person name="Pohl T."/>
            <person name="Merkel B.J."/>
            <person name="Hornburger P."/>
            <person name="Mueller R.-W."/>
            <person name="Bruemmer F."/>
            <person name="Labrenz M."/>
            <person name="Spormann A.M."/>
            <person name="Op den Camp H."/>
            <person name="Overmann J."/>
            <person name="Amann R."/>
            <person name="Jetten M.S.M."/>
            <person name="Mascher T."/>
            <person name="Medema M.H."/>
            <person name="Devos D.P."/>
            <person name="Kaster A.-K."/>
            <person name="Ovreas L."/>
            <person name="Rohde M."/>
            <person name="Galperin M.Y."/>
            <person name="Jogler C."/>
        </authorList>
    </citation>
    <scope>NUCLEOTIDE SEQUENCE [LARGE SCALE GENOMIC DNA]</scope>
    <source>
        <strain evidence="7 8">ElP</strain>
    </source>
</reference>
<evidence type="ECO:0000256" key="5">
    <source>
        <dbReference type="ARBA" id="ARBA00023002"/>
    </source>
</evidence>
<comment type="cofactor">
    <cofactor evidence="6">
        <name>Fe cation</name>
        <dbReference type="ChEBI" id="CHEBI:24875"/>
    </cofactor>
</comment>
<organism evidence="7 8">
    <name type="scientific">Tautonia plasticadhaerens</name>
    <dbReference type="NCBI Taxonomy" id="2527974"/>
    <lineage>
        <taxon>Bacteria</taxon>
        <taxon>Pseudomonadati</taxon>
        <taxon>Planctomycetota</taxon>
        <taxon>Planctomycetia</taxon>
        <taxon>Isosphaerales</taxon>
        <taxon>Isosphaeraceae</taxon>
        <taxon>Tautonia</taxon>
    </lineage>
</organism>
<feature type="binding site" evidence="6">
    <location>
        <position position="440"/>
    </location>
    <ligand>
        <name>Mg(2+)</name>
        <dbReference type="ChEBI" id="CHEBI:18420"/>
    </ligand>
</feature>
<dbReference type="KEGG" id="tpla:ElP_32850"/>
<feature type="binding site" evidence="6">
    <location>
        <position position="388"/>
    </location>
    <ligand>
        <name>Mg(2+)</name>
        <dbReference type="ChEBI" id="CHEBI:18420"/>
    </ligand>
</feature>
<dbReference type="GO" id="GO:0016151">
    <property type="term" value="F:nickel cation binding"/>
    <property type="evidence" value="ECO:0007669"/>
    <property type="project" value="InterPro"/>
</dbReference>
<dbReference type="PANTHER" id="PTHR43600:SF2">
    <property type="entry name" value="F420-NON-REDUCING HYDROGENASE VHU SUBUNIT A"/>
    <property type="match status" value="1"/>
</dbReference>
<dbReference type="GO" id="GO:0008901">
    <property type="term" value="F:ferredoxin hydrogenase activity"/>
    <property type="evidence" value="ECO:0007669"/>
    <property type="project" value="InterPro"/>
</dbReference>
<dbReference type="GO" id="GO:0003677">
    <property type="term" value="F:DNA binding"/>
    <property type="evidence" value="ECO:0007669"/>
    <property type="project" value="UniProtKB-KW"/>
</dbReference>
<protein>
    <submittedName>
        <fullName evidence="7">NAD-reducing hydrogenase HoxS subunit beta</fullName>
        <ecNumber evidence="7">1.12.1.2</ecNumber>
    </submittedName>
</protein>
<evidence type="ECO:0000313" key="8">
    <source>
        <dbReference type="Proteomes" id="UP000317835"/>
    </source>
</evidence>
<keyword evidence="7" id="KW-0371">Homeobox</keyword>
<evidence type="ECO:0000256" key="4">
    <source>
        <dbReference type="ARBA" id="ARBA00022723"/>
    </source>
</evidence>
<evidence type="ECO:0000313" key="7">
    <source>
        <dbReference type="EMBL" id="QDV35382.1"/>
    </source>
</evidence>
<dbReference type="PROSITE" id="PS00508">
    <property type="entry name" value="NI_HGENASE_L_2"/>
    <property type="match status" value="1"/>
</dbReference>
<comment type="similarity">
    <text evidence="2">Belongs to the [NiFe]/[NiFeSe] hydrogenase large subunit family.</text>
</comment>
<evidence type="ECO:0000256" key="1">
    <source>
        <dbReference type="ARBA" id="ARBA00001967"/>
    </source>
</evidence>
<name>A0A518H3G8_9BACT</name>
<feature type="binding site" evidence="6">
    <location>
        <position position="56"/>
    </location>
    <ligand>
        <name>Ni(2+)</name>
        <dbReference type="ChEBI" id="CHEBI:49786"/>
    </ligand>
</feature>